<gene>
    <name evidence="1" type="ORF">OP8BY_1394</name>
</gene>
<dbReference type="Proteomes" id="UP000257323">
    <property type="component" value="Unassembled WGS sequence"/>
</dbReference>
<protein>
    <recommendedName>
        <fullName evidence="3">6-bladed beta-propeller</fullName>
    </recommendedName>
</protein>
<sequence length="361" mass="41888">MKREMIFLSLIVLIPISLYSAGNLPQPVLRIKDKIQIRISPTEGSALLKSRYEVLPILLTEGYQQEILIWRGTYLEVFSKEGQFIKRVGREGEGPGEFSGIIKVIYRNGRYYILDFPNKVSIFDREFNFIARTIYAGKLTSPFIHDFDINESIFVAVQRNRPYDKDMRQSEAANNNVISIYSLNGEYKHSFFPQNEGWAVYPEESLLGGHILLNENKLFFVFNSINKIWMTSLDGKHIRKKEFGKNWWKPIIFNQNLYREARKAGKSAGLLLENALLSGDVIDGIYVYKDDIAIKILRTIDGNPNTFLIIIKSNLINESDPIYLNSYQFCYAGKNDLYFYRYLSEYNPNMINIIEIVKCDI</sequence>
<dbReference type="SUPFAM" id="SSF63825">
    <property type="entry name" value="YWTD domain"/>
    <property type="match status" value="1"/>
</dbReference>
<dbReference type="Pfam" id="PF17170">
    <property type="entry name" value="DUF5128"/>
    <property type="match status" value="1"/>
</dbReference>
<dbReference type="Gene3D" id="2.120.10.30">
    <property type="entry name" value="TolB, C-terminal domain"/>
    <property type="match status" value="1"/>
</dbReference>
<dbReference type="InterPro" id="IPR011042">
    <property type="entry name" value="6-blade_b-propeller_TolB-like"/>
</dbReference>
<evidence type="ECO:0000313" key="1">
    <source>
        <dbReference type="EMBL" id="RFT16781.1"/>
    </source>
</evidence>
<name>A0A3E2BQ09_9BACT</name>
<organism evidence="1 2">
    <name type="scientific">Candidatus Saccharicenans subterraneus</name>
    <dbReference type="NCBI Taxonomy" id="2508984"/>
    <lineage>
        <taxon>Bacteria</taxon>
        <taxon>Candidatus Aminicenantota</taxon>
        <taxon>Candidatus Aminicenantia</taxon>
        <taxon>Candidatus Aminicenantales</taxon>
        <taxon>Candidatus Saccharicenantaceae</taxon>
        <taxon>Candidatus Saccharicenans</taxon>
    </lineage>
</organism>
<dbReference type="AlphaFoldDB" id="A0A3E2BQ09"/>
<comment type="caution">
    <text evidence="1">The sequence shown here is derived from an EMBL/GenBank/DDBJ whole genome shotgun (WGS) entry which is preliminary data.</text>
</comment>
<reference evidence="1 2" key="1">
    <citation type="submission" date="2018-08" db="EMBL/GenBank/DDBJ databases">
        <title>Genome analysis of the thermophilic bacterium of the candidate phylum Aminicenantes from deep subsurface aquifer revealed its physiology and ecological role.</title>
        <authorList>
            <person name="Kadnikov V.V."/>
            <person name="Mardanov A.V."/>
            <person name="Beletsky A.V."/>
            <person name="Karnachuk O.V."/>
            <person name="Ravin N.V."/>
        </authorList>
    </citation>
    <scope>NUCLEOTIDE SEQUENCE [LARGE SCALE GENOMIC DNA]</scope>
    <source>
        <strain evidence="1">BY38</strain>
    </source>
</reference>
<evidence type="ECO:0008006" key="3">
    <source>
        <dbReference type="Google" id="ProtNLM"/>
    </source>
</evidence>
<accession>A0A3E2BQ09</accession>
<proteinExistence type="predicted"/>
<evidence type="ECO:0000313" key="2">
    <source>
        <dbReference type="Proteomes" id="UP000257323"/>
    </source>
</evidence>
<dbReference type="EMBL" id="QUAH01000002">
    <property type="protein sequence ID" value="RFT16781.1"/>
    <property type="molecule type" value="Genomic_DNA"/>
</dbReference>